<feature type="region of interest" description="Disordered" evidence="1">
    <location>
        <begin position="1"/>
        <end position="20"/>
    </location>
</feature>
<protein>
    <submittedName>
        <fullName evidence="2">Biotin-regulated protein</fullName>
    </submittedName>
</protein>
<sequence>MQIANRLTTAATGDGLNNLAGRSASQVGTTVKEDASAQEAQAGFFDPTPRISLSVDALLYLSRTRKTPEKAPPLTADEWNNRLSPQLAAREHQAFGKFADSGDYRAYYRAFVEYYDNLRSEDQNSLRYFGTREAAVAGLRSLEYDAESGLDGDANFKRIVSVFLDEDKTISSSASIDPAPDEEPFFGWDASNISYEAEAPESRSLSEIERLYSELL</sequence>
<accession>A0A249PA97</accession>
<dbReference type="AlphaFoldDB" id="A0A249PA97"/>
<proteinExistence type="predicted"/>
<dbReference type="RefSeq" id="WP_034854623.1">
    <property type="nucleotide sequence ID" value="NZ_AJQT01000046.1"/>
</dbReference>
<keyword evidence="3" id="KW-1185">Reference proteome</keyword>
<evidence type="ECO:0000313" key="2">
    <source>
        <dbReference type="EMBL" id="ASY62838.1"/>
    </source>
</evidence>
<dbReference type="EMBL" id="CP023067">
    <property type="protein sequence ID" value="ASY62838.1"/>
    <property type="molecule type" value="Genomic_DNA"/>
</dbReference>
<dbReference type="OrthoDB" id="8354861at2"/>
<dbReference type="STRING" id="716928.GCA_000261485_02442"/>
<evidence type="ECO:0000313" key="3">
    <source>
        <dbReference type="Proteomes" id="UP000217211"/>
    </source>
</evidence>
<name>A0A249PA97_9HYPH</name>
<evidence type="ECO:0000256" key="1">
    <source>
        <dbReference type="SAM" id="MobiDB-lite"/>
    </source>
</evidence>
<dbReference type="KEGG" id="esj:SJ05684_c13830"/>
<reference evidence="2 3" key="1">
    <citation type="submission" date="2017-08" db="EMBL/GenBank/DDBJ databases">
        <title>Multipartite genome sequences of Sinorhizobium species nodulating soybeans.</title>
        <authorList>
            <person name="Tian C.F."/>
        </authorList>
    </citation>
    <scope>NUCLEOTIDE SEQUENCE [LARGE SCALE GENOMIC DNA]</scope>
    <source>
        <strain evidence="2 3">CCBAU 05684</strain>
    </source>
</reference>
<feature type="compositionally biased region" description="Polar residues" evidence="1">
    <location>
        <begin position="1"/>
        <end position="11"/>
    </location>
</feature>
<gene>
    <name evidence="2" type="ORF">SJ05684_c13830</name>
</gene>
<dbReference type="Proteomes" id="UP000217211">
    <property type="component" value="Chromosome"/>
</dbReference>
<organism evidence="2 3">
    <name type="scientific">Sinorhizobium sojae CCBAU 05684</name>
    <dbReference type="NCBI Taxonomy" id="716928"/>
    <lineage>
        <taxon>Bacteria</taxon>
        <taxon>Pseudomonadati</taxon>
        <taxon>Pseudomonadota</taxon>
        <taxon>Alphaproteobacteria</taxon>
        <taxon>Hyphomicrobiales</taxon>
        <taxon>Rhizobiaceae</taxon>
        <taxon>Sinorhizobium/Ensifer group</taxon>
        <taxon>Sinorhizobium</taxon>
    </lineage>
</organism>
<dbReference type="eggNOG" id="ENOG5031B54">
    <property type="taxonomic scope" value="Bacteria"/>
</dbReference>